<dbReference type="GO" id="GO:0006520">
    <property type="term" value="P:amino acid metabolic process"/>
    <property type="evidence" value="ECO:0007669"/>
    <property type="project" value="TreeGrafter"/>
</dbReference>
<dbReference type="STRING" id="1073089.A0A1L9R8R2"/>
<reference evidence="4" key="1">
    <citation type="journal article" date="2017" name="Genome Biol.">
        <title>Comparative genomics reveals high biological diversity and specific adaptations in the industrially and medically important fungal genus Aspergillus.</title>
        <authorList>
            <person name="de Vries R.P."/>
            <person name="Riley R."/>
            <person name="Wiebenga A."/>
            <person name="Aguilar-Osorio G."/>
            <person name="Amillis S."/>
            <person name="Uchima C.A."/>
            <person name="Anderluh G."/>
            <person name="Asadollahi M."/>
            <person name="Askin M."/>
            <person name="Barry K."/>
            <person name="Battaglia E."/>
            <person name="Bayram O."/>
            <person name="Benocci T."/>
            <person name="Braus-Stromeyer S.A."/>
            <person name="Caldana C."/>
            <person name="Canovas D."/>
            <person name="Cerqueira G.C."/>
            <person name="Chen F."/>
            <person name="Chen W."/>
            <person name="Choi C."/>
            <person name="Clum A."/>
            <person name="Dos Santos R.A."/>
            <person name="Damasio A.R."/>
            <person name="Diallinas G."/>
            <person name="Emri T."/>
            <person name="Fekete E."/>
            <person name="Flipphi M."/>
            <person name="Freyberg S."/>
            <person name="Gallo A."/>
            <person name="Gournas C."/>
            <person name="Habgood R."/>
            <person name="Hainaut M."/>
            <person name="Harispe M.L."/>
            <person name="Henrissat B."/>
            <person name="Hilden K.S."/>
            <person name="Hope R."/>
            <person name="Hossain A."/>
            <person name="Karabika E."/>
            <person name="Karaffa L."/>
            <person name="Karanyi Z."/>
            <person name="Krasevec N."/>
            <person name="Kuo A."/>
            <person name="Kusch H."/>
            <person name="LaButti K."/>
            <person name="Lagendijk E.L."/>
            <person name="Lapidus A."/>
            <person name="Levasseur A."/>
            <person name="Lindquist E."/>
            <person name="Lipzen A."/>
            <person name="Logrieco A.F."/>
            <person name="MacCabe A."/>
            <person name="Maekelae M.R."/>
            <person name="Malavazi I."/>
            <person name="Melin P."/>
            <person name="Meyer V."/>
            <person name="Mielnichuk N."/>
            <person name="Miskei M."/>
            <person name="Molnar A.P."/>
            <person name="Mule G."/>
            <person name="Ngan C.Y."/>
            <person name="Orejas M."/>
            <person name="Orosz E."/>
            <person name="Ouedraogo J.P."/>
            <person name="Overkamp K.M."/>
            <person name="Park H.-S."/>
            <person name="Perrone G."/>
            <person name="Piumi F."/>
            <person name="Punt P.J."/>
            <person name="Ram A.F."/>
            <person name="Ramon A."/>
            <person name="Rauscher S."/>
            <person name="Record E."/>
            <person name="Riano-Pachon D.M."/>
            <person name="Robert V."/>
            <person name="Roehrig J."/>
            <person name="Ruller R."/>
            <person name="Salamov A."/>
            <person name="Salih N.S."/>
            <person name="Samson R.A."/>
            <person name="Sandor E."/>
            <person name="Sanguinetti M."/>
            <person name="Schuetze T."/>
            <person name="Sepcic K."/>
            <person name="Shelest E."/>
            <person name="Sherlock G."/>
            <person name="Sophianopoulou V."/>
            <person name="Squina F.M."/>
            <person name="Sun H."/>
            <person name="Susca A."/>
            <person name="Todd R.B."/>
            <person name="Tsang A."/>
            <person name="Unkles S.E."/>
            <person name="van de Wiele N."/>
            <person name="van Rossen-Uffink D."/>
            <person name="Oliveira J.V."/>
            <person name="Vesth T.C."/>
            <person name="Visser J."/>
            <person name="Yu J.-H."/>
            <person name="Zhou M."/>
            <person name="Andersen M.R."/>
            <person name="Archer D.B."/>
            <person name="Baker S.E."/>
            <person name="Benoit I."/>
            <person name="Brakhage A.A."/>
            <person name="Braus G.H."/>
            <person name="Fischer R."/>
            <person name="Frisvad J.C."/>
            <person name="Goldman G.H."/>
            <person name="Houbraken J."/>
            <person name="Oakley B."/>
            <person name="Pocsi I."/>
            <person name="Scazzocchio C."/>
            <person name="Seiboth B."/>
            <person name="vanKuyk P.A."/>
            <person name="Wortman J."/>
            <person name="Dyer P.S."/>
            <person name="Grigoriev I.V."/>
        </authorList>
    </citation>
    <scope>NUCLEOTIDE SEQUENCE [LARGE SCALE GENOMIC DNA]</scope>
    <source>
        <strain evidence="4">DTO 134E9</strain>
    </source>
</reference>
<dbReference type="EMBL" id="KV878216">
    <property type="protein sequence ID" value="OJJ31314.1"/>
    <property type="molecule type" value="Genomic_DNA"/>
</dbReference>
<dbReference type="InterPro" id="IPR015421">
    <property type="entry name" value="PyrdxlP-dep_Trfase_major"/>
</dbReference>
<evidence type="ECO:0000313" key="3">
    <source>
        <dbReference type="EMBL" id="OJJ31314.1"/>
    </source>
</evidence>
<dbReference type="Gene3D" id="3.40.640.10">
    <property type="entry name" value="Type I PLP-dependent aspartate aminotransferase-like (Major domain)"/>
    <property type="match status" value="1"/>
</dbReference>
<sequence length="387" mass="43545">MAITTTYSQYDTFSTTLYASPDVEVHPDEWCWMDVAQNHLMQDQHLFPTSIDCRNPKKSIASFINRRWKPVTAIQPQHVALTETDSALDGILSALLDRDDGILMLLHEFQPLSLPTSASIIPVEVDGIDPLSLAAVASYRRDLAIFEHCTGRKARAIVIRNPHPLLGRCYPISAIIELMKLCREYDLHLVSDERHWHSVWKNTIDDTASVPFISILSVNTEGIVDANYIHAVWGFSPGDHLDDGVEAIISQSTRRIHTTTGHGSYSPIANLLEDYTSIDRYLQLKASRTTSAFEYVTLFLRHHRIPYEDGCNAGVFLWLDLKTRFLQLHPERQEEGDLHGVIKDGLIRHRVKLADGAPPGWFGLVFTHPDAYLTEALSRIVAAVTGC</sequence>
<dbReference type="GO" id="GO:0008483">
    <property type="term" value="F:transaminase activity"/>
    <property type="evidence" value="ECO:0007669"/>
    <property type="project" value="TreeGrafter"/>
</dbReference>
<proteinExistence type="predicted"/>
<evidence type="ECO:0000259" key="2">
    <source>
        <dbReference type="Pfam" id="PF00155"/>
    </source>
</evidence>
<dbReference type="Proteomes" id="UP000184383">
    <property type="component" value="Unassembled WGS sequence"/>
</dbReference>
<dbReference type="InterPro" id="IPR015422">
    <property type="entry name" value="PyrdxlP-dep_Trfase_small"/>
</dbReference>
<organism evidence="3 4">
    <name type="scientific">Aspergillus wentii DTO 134E9</name>
    <dbReference type="NCBI Taxonomy" id="1073089"/>
    <lineage>
        <taxon>Eukaryota</taxon>
        <taxon>Fungi</taxon>
        <taxon>Dikarya</taxon>
        <taxon>Ascomycota</taxon>
        <taxon>Pezizomycotina</taxon>
        <taxon>Eurotiomycetes</taxon>
        <taxon>Eurotiomycetidae</taxon>
        <taxon>Eurotiales</taxon>
        <taxon>Aspergillaceae</taxon>
        <taxon>Aspergillus</taxon>
        <taxon>Aspergillus subgen. Cremei</taxon>
    </lineage>
</organism>
<name>A0A1L9R8R2_ASPWE</name>
<gene>
    <name evidence="3" type="ORF">ASPWEDRAFT_45265</name>
</gene>
<dbReference type="VEuPathDB" id="FungiDB:ASPWEDRAFT_45265"/>
<dbReference type="PANTHER" id="PTHR43795:SF63">
    <property type="entry name" value="PUTATIVE (AFU_ORTHOLOGUE AFUA_4G00630)-RELATED"/>
    <property type="match status" value="1"/>
</dbReference>
<dbReference type="InterPro" id="IPR004839">
    <property type="entry name" value="Aminotransferase_I/II_large"/>
</dbReference>
<dbReference type="SUPFAM" id="SSF53383">
    <property type="entry name" value="PLP-dependent transferases"/>
    <property type="match status" value="1"/>
</dbReference>
<dbReference type="GeneID" id="63752330"/>
<dbReference type="OrthoDB" id="10262468at2759"/>
<keyword evidence="4" id="KW-1185">Reference proteome</keyword>
<dbReference type="InterPro" id="IPR015424">
    <property type="entry name" value="PyrdxlP-dep_Trfase"/>
</dbReference>
<dbReference type="PANTHER" id="PTHR43795">
    <property type="entry name" value="BIFUNCTIONAL ASPARTATE AMINOTRANSFERASE AND GLUTAMATE/ASPARTATE-PREPHENATE AMINOTRANSFERASE-RELATED"/>
    <property type="match status" value="1"/>
</dbReference>
<feature type="domain" description="Aminotransferase class I/classII large" evidence="2">
    <location>
        <begin position="57"/>
        <end position="210"/>
    </location>
</feature>
<protein>
    <recommendedName>
        <fullName evidence="2">Aminotransferase class I/classII large domain-containing protein</fullName>
    </recommendedName>
</protein>
<dbReference type="Gene3D" id="3.90.1150.10">
    <property type="entry name" value="Aspartate Aminotransferase, domain 1"/>
    <property type="match status" value="1"/>
</dbReference>
<dbReference type="InterPro" id="IPR050478">
    <property type="entry name" value="Ethylene_sulfur-biosynth"/>
</dbReference>
<dbReference type="Pfam" id="PF00155">
    <property type="entry name" value="Aminotran_1_2"/>
    <property type="match status" value="1"/>
</dbReference>
<accession>A0A1L9R8R2</accession>
<dbReference type="RefSeq" id="XP_040684991.1">
    <property type="nucleotide sequence ID" value="XM_040836482.1"/>
</dbReference>
<dbReference type="GO" id="GO:0030170">
    <property type="term" value="F:pyridoxal phosphate binding"/>
    <property type="evidence" value="ECO:0007669"/>
    <property type="project" value="InterPro"/>
</dbReference>
<dbReference type="AlphaFoldDB" id="A0A1L9R8R2"/>
<evidence type="ECO:0000256" key="1">
    <source>
        <dbReference type="ARBA" id="ARBA00022898"/>
    </source>
</evidence>
<evidence type="ECO:0000313" key="4">
    <source>
        <dbReference type="Proteomes" id="UP000184383"/>
    </source>
</evidence>
<keyword evidence="1" id="KW-0663">Pyridoxal phosphate</keyword>